<reference evidence="2" key="1">
    <citation type="submission" date="2022-11" db="UniProtKB">
        <authorList>
            <consortium name="WormBaseParasite"/>
        </authorList>
    </citation>
    <scope>IDENTIFICATION</scope>
</reference>
<keyword evidence="1" id="KW-1185">Reference proteome</keyword>
<proteinExistence type="predicted"/>
<dbReference type="Proteomes" id="UP000887565">
    <property type="component" value="Unplaced"/>
</dbReference>
<sequence length="78" mass="9366">MFIYRRIKWSIENDIIERIDPGMHNSKQINPTNNINGRADTFYNYDICFNRLKINIERDDDYKQRLTIISQKPPTDSS</sequence>
<protein>
    <submittedName>
        <fullName evidence="2">Uncharacterized protein</fullName>
    </submittedName>
</protein>
<evidence type="ECO:0000313" key="1">
    <source>
        <dbReference type="Proteomes" id="UP000887565"/>
    </source>
</evidence>
<dbReference type="WBParaSite" id="nRc.2.0.1.t28164-RA">
    <property type="protein sequence ID" value="nRc.2.0.1.t28164-RA"/>
    <property type="gene ID" value="nRc.2.0.1.g28164"/>
</dbReference>
<name>A0A915JPH8_ROMCU</name>
<dbReference type="AlphaFoldDB" id="A0A915JPH8"/>
<evidence type="ECO:0000313" key="2">
    <source>
        <dbReference type="WBParaSite" id="nRc.2.0.1.t28164-RA"/>
    </source>
</evidence>
<organism evidence="1 2">
    <name type="scientific">Romanomermis culicivorax</name>
    <name type="common">Nematode worm</name>
    <dbReference type="NCBI Taxonomy" id="13658"/>
    <lineage>
        <taxon>Eukaryota</taxon>
        <taxon>Metazoa</taxon>
        <taxon>Ecdysozoa</taxon>
        <taxon>Nematoda</taxon>
        <taxon>Enoplea</taxon>
        <taxon>Dorylaimia</taxon>
        <taxon>Mermithida</taxon>
        <taxon>Mermithoidea</taxon>
        <taxon>Mermithidae</taxon>
        <taxon>Romanomermis</taxon>
    </lineage>
</organism>
<accession>A0A915JPH8</accession>